<dbReference type="SMR" id="B9K7K9"/>
<dbReference type="Gene3D" id="3.90.400.10">
    <property type="entry name" value="Oligo-1,6-glucosidase, Domain 2"/>
    <property type="match status" value="1"/>
</dbReference>
<dbReference type="EC" id="3.2.1.1" evidence="3"/>
<keyword evidence="3" id="KW-0378">Hydrolase</keyword>
<dbReference type="Proteomes" id="UP000000445">
    <property type="component" value="Chromosome"/>
</dbReference>
<sequence>MFCQEGGAVVRKSLLIVCLTIFVFISSCVQTSGQQFQSTSLFPISSNGSSVKYPVIYEIFIRSFYDSDGDGVGDFNGVIQEIDYLKELGIDAVWFMPFNESVSYHGYDVVDYYDVEDDYGTMEDFENMVQELHKNGIKVIMDLVINHTSDQHPWFRDAVENTRNSPYWNYYIMSLEDHSGQDHWHWKVNSRGQKVWYFGLFGYTMPDLNHDNTSVKDEVKKIVDFWLSKGVDGFRIDAAKHIYGWSWDDGVVASAEYFEWFKDYVLSKKPDAIIVGEVFSGNVSDLSIYPISVFNFALMYGIRNNLEGIDGLLENNWVENSFPFLENHDLNRFFSHVQDVYNLFDASGYELIKKRVALWYFLLFTLKGSPVIYYGGEIGTRGFKWYGPIYDEPLREPMQWYAEGSGEGQTFWTREIYDARGVTYGNANVDGCVYDDPFDGFSVEEQENDPKSLLNFFKFMLGFRKEHESILNGDQRIFRDWKNLIAFYRYSSNEELLVVVNPDPVWPNSFSFEKDMTMILEVDFENFTWSEKNNFFSSGENFEVSPMKGYIFKSEEVRK</sequence>
<dbReference type="GO" id="GO:0009313">
    <property type="term" value="P:oligosaccharide catabolic process"/>
    <property type="evidence" value="ECO:0007669"/>
    <property type="project" value="TreeGrafter"/>
</dbReference>
<dbReference type="AlphaFoldDB" id="B9K7K9"/>
<dbReference type="SUPFAM" id="SSF51445">
    <property type="entry name" value="(Trans)glycosidases"/>
    <property type="match status" value="1"/>
</dbReference>
<dbReference type="Gene3D" id="3.20.20.80">
    <property type="entry name" value="Glycosidases"/>
    <property type="match status" value="1"/>
</dbReference>
<feature type="domain" description="Glycosyl hydrolase family 13 catalytic" evidence="4">
    <location>
        <begin position="58"/>
        <end position="420"/>
    </location>
</feature>
<reference evidence="5 6" key="1">
    <citation type="journal article" date="2009" name="Biosci. Biotechnol. Biochem.">
        <title>WeGAS: a web-based microbial genome annotation system.</title>
        <authorList>
            <person name="Lee D."/>
            <person name="Seo H."/>
            <person name="Park C."/>
            <person name="Park K."/>
        </authorList>
    </citation>
    <scope>NUCLEOTIDE SEQUENCE [LARGE SCALE GENOMIC DNA]</scope>
    <source>
        <strain evidence="6">ATCC 49049 / DSM 4359 / NBRC 107923 / NS-E</strain>
    </source>
</reference>
<evidence type="ECO:0000256" key="2">
    <source>
        <dbReference type="RuleBase" id="RU003615"/>
    </source>
</evidence>
<dbReference type="eggNOG" id="COG0366">
    <property type="taxonomic scope" value="Bacteria"/>
</dbReference>
<dbReference type="STRING" id="309803.CTN_0766"/>
<comment type="catalytic activity">
    <reaction evidence="3">
        <text>Endohydrolysis of (1-&gt;4)-alpha-D-glucosidic linkages in polysaccharides containing three or more (1-&gt;4)-alpha-linked D-glucose units.</text>
        <dbReference type="EC" id="3.2.1.1"/>
    </reaction>
</comment>
<organism evidence="5 6">
    <name type="scientific">Thermotoga neapolitana (strain ATCC 49049 / DSM 4359 / NBRC 107923 / NS-E)</name>
    <dbReference type="NCBI Taxonomy" id="309803"/>
    <lineage>
        <taxon>Bacteria</taxon>
        <taxon>Thermotogati</taxon>
        <taxon>Thermotogota</taxon>
        <taxon>Thermotogae</taxon>
        <taxon>Thermotogales</taxon>
        <taxon>Thermotogaceae</taxon>
        <taxon>Thermotoga</taxon>
    </lineage>
</organism>
<dbReference type="CAZy" id="GH13">
    <property type="family name" value="Glycoside Hydrolase Family 13"/>
</dbReference>
<proteinExistence type="inferred from homology"/>
<dbReference type="GO" id="GO:0004556">
    <property type="term" value="F:alpha-amylase activity"/>
    <property type="evidence" value="ECO:0007669"/>
    <property type="project" value="UniProtKB-UniRule"/>
</dbReference>
<evidence type="ECO:0000256" key="3">
    <source>
        <dbReference type="RuleBase" id="RU361134"/>
    </source>
</evidence>
<dbReference type="InterPro" id="IPR017853">
    <property type="entry name" value="GH"/>
</dbReference>
<dbReference type="SMART" id="SM00642">
    <property type="entry name" value="Aamy"/>
    <property type="match status" value="1"/>
</dbReference>
<evidence type="ECO:0000256" key="1">
    <source>
        <dbReference type="ARBA" id="ARBA00008061"/>
    </source>
</evidence>
<comment type="similarity">
    <text evidence="1 2">Belongs to the glycosyl hydrolase 13 family.</text>
</comment>
<evidence type="ECO:0000259" key="4">
    <source>
        <dbReference type="SMART" id="SM00642"/>
    </source>
</evidence>
<dbReference type="HOGENOM" id="CLU_006462_2_4_0"/>
<dbReference type="InterPro" id="IPR006046">
    <property type="entry name" value="Alpha_amylase"/>
</dbReference>
<evidence type="ECO:0000313" key="5">
    <source>
        <dbReference type="EMBL" id="ACM22942.1"/>
    </source>
</evidence>
<dbReference type="GO" id="GO:0043169">
    <property type="term" value="F:cation binding"/>
    <property type="evidence" value="ECO:0007669"/>
    <property type="project" value="InterPro"/>
</dbReference>
<accession>B9K7K9</accession>
<dbReference type="PANTHER" id="PTHR10357:SF179">
    <property type="entry name" value="NEUTRAL AND BASIC AMINO ACID TRANSPORT PROTEIN RBAT"/>
    <property type="match status" value="1"/>
</dbReference>
<dbReference type="InterPro" id="IPR006047">
    <property type="entry name" value="GH13_cat_dom"/>
</dbReference>
<dbReference type="PRINTS" id="PR00110">
    <property type="entry name" value="ALPHAAMYLASE"/>
</dbReference>
<evidence type="ECO:0000313" key="6">
    <source>
        <dbReference type="Proteomes" id="UP000000445"/>
    </source>
</evidence>
<dbReference type="PANTHER" id="PTHR10357">
    <property type="entry name" value="ALPHA-AMYLASE FAMILY MEMBER"/>
    <property type="match status" value="1"/>
</dbReference>
<dbReference type="InterPro" id="IPR045857">
    <property type="entry name" value="O16G_dom_2"/>
</dbReference>
<name>B9K7K9_THENN</name>
<dbReference type="RefSeq" id="WP_015919259.1">
    <property type="nucleotide sequence ID" value="NC_011978.1"/>
</dbReference>
<keyword evidence="3" id="KW-0119">Carbohydrate metabolism</keyword>
<dbReference type="Pfam" id="PF00128">
    <property type="entry name" value="Alpha-amylase"/>
    <property type="match status" value="1"/>
</dbReference>
<keyword evidence="6" id="KW-1185">Reference proteome</keyword>
<keyword evidence="3" id="KW-0326">Glycosidase</keyword>
<gene>
    <name evidence="5" type="ordered locus">CTN_0766</name>
</gene>
<dbReference type="EMBL" id="CP000916">
    <property type="protein sequence ID" value="ACM22942.1"/>
    <property type="molecule type" value="Genomic_DNA"/>
</dbReference>
<dbReference type="KEGG" id="tna:CTN_0766"/>
<protein>
    <recommendedName>
        <fullName evidence="3">Alpha-amylase</fullName>
        <ecNumber evidence="3">3.2.1.1</ecNumber>
    </recommendedName>
</protein>